<evidence type="ECO:0000313" key="2">
    <source>
        <dbReference type="Proteomes" id="UP001205740"/>
    </source>
</evidence>
<dbReference type="RefSeq" id="WP_253654148.1">
    <property type="nucleotide sequence ID" value="NZ_BAAAOE010000003.1"/>
</dbReference>
<keyword evidence="2" id="KW-1185">Reference proteome</keyword>
<gene>
    <name evidence="1" type="ORF">LX12_001751</name>
</gene>
<organism evidence="1 2">
    <name type="scientific">Williamsia serinedens</name>
    <dbReference type="NCBI Taxonomy" id="391736"/>
    <lineage>
        <taxon>Bacteria</taxon>
        <taxon>Bacillati</taxon>
        <taxon>Actinomycetota</taxon>
        <taxon>Actinomycetes</taxon>
        <taxon>Mycobacteriales</taxon>
        <taxon>Nocardiaceae</taxon>
        <taxon>Williamsia</taxon>
    </lineage>
</organism>
<protein>
    <submittedName>
        <fullName evidence="1">Uncharacterized protein</fullName>
    </submittedName>
</protein>
<comment type="caution">
    <text evidence="1">The sequence shown here is derived from an EMBL/GenBank/DDBJ whole genome shotgun (WGS) entry which is preliminary data.</text>
</comment>
<dbReference type="EMBL" id="JAMTCG010000003">
    <property type="protein sequence ID" value="MCP2160564.1"/>
    <property type="molecule type" value="Genomic_DNA"/>
</dbReference>
<reference evidence="1 2" key="1">
    <citation type="submission" date="2022-06" db="EMBL/GenBank/DDBJ databases">
        <title>Genomic Encyclopedia of Archaeal and Bacterial Type Strains, Phase II (KMG-II): from individual species to whole genera.</title>
        <authorList>
            <person name="Goeker M."/>
        </authorList>
    </citation>
    <scope>NUCLEOTIDE SEQUENCE [LARGE SCALE GENOMIC DNA]</scope>
    <source>
        <strain evidence="1 2">DSM 45037</strain>
    </source>
</reference>
<sequence length="87" mass="9370">MTHDDVHSAGIARDQAESLIGHLDAVATQLERQVAALEGAAAEPNCRTRPRLLADARIRREELSEARAHIDTLRTVVGSEDAQTASS</sequence>
<evidence type="ECO:0000313" key="1">
    <source>
        <dbReference type="EMBL" id="MCP2160564.1"/>
    </source>
</evidence>
<dbReference type="Proteomes" id="UP001205740">
    <property type="component" value="Unassembled WGS sequence"/>
</dbReference>
<accession>A0ABT1GZZ2</accession>
<name>A0ABT1GZZ2_9NOCA</name>
<proteinExistence type="predicted"/>